<keyword evidence="2" id="KW-1185">Reference proteome</keyword>
<dbReference type="Proteomes" id="UP000278907">
    <property type="component" value="Unassembled WGS sequence"/>
</dbReference>
<sequence length="156" mass="16504">LIALITFWLIFISAPLALAAIACGHLALSAIKHGAGRIYGKGIAIAGLALGYGSLVAAIALFAFVAGRPEVPKSPEQAALDAAEKTIGGKTGDNPFGNDAEARRMSTKFADGMAKLDQELFADAPARRSRADDYRTWCELHDGRCAFVVQVPGYRK</sequence>
<dbReference type="RefSeq" id="WP_167508826.1">
    <property type="nucleotide sequence ID" value="NZ_RAWI01000918.1"/>
</dbReference>
<reference evidence="1 2" key="1">
    <citation type="submission" date="2018-09" db="EMBL/GenBank/DDBJ databases">
        <authorList>
            <person name="Livingstone P.G."/>
            <person name="Whitworth D.E."/>
        </authorList>
    </citation>
    <scope>NUCLEOTIDE SEQUENCE [LARGE SCALE GENOMIC DNA]</scope>
    <source>
        <strain evidence="1 2">CA031B</strain>
    </source>
</reference>
<dbReference type="EMBL" id="RAWI01000918">
    <property type="protein sequence ID" value="RKH85264.1"/>
    <property type="molecule type" value="Genomic_DNA"/>
</dbReference>
<gene>
    <name evidence="1" type="ORF">D7Y13_42435</name>
</gene>
<feature type="non-terminal residue" evidence="1">
    <location>
        <position position="156"/>
    </location>
</feature>
<evidence type="ECO:0000313" key="2">
    <source>
        <dbReference type="Proteomes" id="UP000278907"/>
    </source>
</evidence>
<comment type="caution">
    <text evidence="1">The sequence shown here is derived from an EMBL/GenBank/DDBJ whole genome shotgun (WGS) entry which is preliminary data.</text>
</comment>
<organism evidence="1 2">
    <name type="scientific">Corallococcus praedator</name>
    <dbReference type="NCBI Taxonomy" id="2316724"/>
    <lineage>
        <taxon>Bacteria</taxon>
        <taxon>Pseudomonadati</taxon>
        <taxon>Myxococcota</taxon>
        <taxon>Myxococcia</taxon>
        <taxon>Myxococcales</taxon>
        <taxon>Cystobacterineae</taxon>
        <taxon>Myxococcaceae</taxon>
        <taxon>Corallococcus</taxon>
    </lineage>
</organism>
<feature type="non-terminal residue" evidence="1">
    <location>
        <position position="1"/>
    </location>
</feature>
<name>A0ABX9Q5F3_9BACT</name>
<proteinExistence type="predicted"/>
<accession>A0ABX9Q5F3</accession>
<evidence type="ECO:0000313" key="1">
    <source>
        <dbReference type="EMBL" id="RKH85264.1"/>
    </source>
</evidence>
<protein>
    <submittedName>
        <fullName evidence="1">DUF4190 domain-containing protein</fullName>
    </submittedName>
</protein>